<dbReference type="EMBL" id="PFNL01000122">
    <property type="protein sequence ID" value="PIZ45798.1"/>
    <property type="molecule type" value="Genomic_DNA"/>
</dbReference>
<evidence type="ECO:0000313" key="9">
    <source>
        <dbReference type="EMBL" id="PIZ45798.1"/>
    </source>
</evidence>
<comment type="cofactor">
    <cofactor evidence="8">
        <name>Mn(2+)</name>
        <dbReference type="ChEBI" id="CHEBI:29035"/>
    </cofactor>
    <cofactor evidence="8">
        <name>Fe(2+)</name>
        <dbReference type="ChEBI" id="CHEBI:29033"/>
    </cofactor>
    <text evidence="8">Binds 1 Mn(2+) or Fe(2+) ion per subunit.</text>
</comment>
<evidence type="ECO:0000256" key="2">
    <source>
        <dbReference type="ARBA" id="ARBA00022491"/>
    </source>
</evidence>
<evidence type="ECO:0000313" key="10">
    <source>
        <dbReference type="Proteomes" id="UP000228920"/>
    </source>
</evidence>
<accession>A0A2M7THU4</accession>
<dbReference type="InterPro" id="IPR036390">
    <property type="entry name" value="WH_DNA-bd_sf"/>
</dbReference>
<feature type="binding site" evidence="8">
    <location>
        <position position="125"/>
    </location>
    <ligand>
        <name>Fe cation</name>
        <dbReference type="ChEBI" id="CHEBI:24875"/>
    </ligand>
</feature>
<gene>
    <name evidence="9" type="ORF">COY32_04575</name>
</gene>
<keyword evidence="8" id="KW-0408">Iron</keyword>
<organism evidence="9 10">
    <name type="scientific">candidate division WWE3 bacterium CG_4_10_14_0_2_um_filter_41_14</name>
    <dbReference type="NCBI Taxonomy" id="1975072"/>
    <lineage>
        <taxon>Bacteria</taxon>
        <taxon>Katanobacteria</taxon>
    </lineage>
</organism>
<name>A0A2M7THU4_UNCKA</name>
<proteinExistence type="inferred from homology"/>
<reference evidence="10" key="1">
    <citation type="submission" date="2017-09" db="EMBL/GenBank/DDBJ databases">
        <title>Depth-based differentiation of microbial function through sediment-hosted aquifers and enrichment of novel symbionts in the deep terrestrial subsurface.</title>
        <authorList>
            <person name="Probst A.J."/>
            <person name="Ladd B."/>
            <person name="Jarett J.K."/>
            <person name="Geller-Mcgrath D.E."/>
            <person name="Sieber C.M.K."/>
            <person name="Emerson J.B."/>
            <person name="Anantharaman K."/>
            <person name="Thomas B.C."/>
            <person name="Malmstrom R."/>
            <person name="Stieglmeier M."/>
            <person name="Klingl A."/>
            <person name="Woyke T."/>
            <person name="Ryan C.M."/>
            <person name="Banfield J.F."/>
        </authorList>
    </citation>
    <scope>NUCLEOTIDE SEQUENCE [LARGE SCALE GENOMIC DNA]</scope>
</reference>
<comment type="cofactor">
    <cofactor evidence="7">
        <name>Zn(2+)</name>
        <dbReference type="ChEBI" id="CHEBI:29105"/>
    </cofactor>
    <text evidence="7">Binds 1 zinc ion per subunit.</text>
</comment>
<dbReference type="InterPro" id="IPR036388">
    <property type="entry name" value="WH-like_DNA-bd_sf"/>
</dbReference>
<evidence type="ECO:0000256" key="5">
    <source>
        <dbReference type="ARBA" id="ARBA00023125"/>
    </source>
</evidence>
<dbReference type="GO" id="GO:0003700">
    <property type="term" value="F:DNA-binding transcription factor activity"/>
    <property type="evidence" value="ECO:0007669"/>
    <property type="project" value="InterPro"/>
</dbReference>
<keyword evidence="2" id="KW-0678">Repressor</keyword>
<dbReference type="PANTHER" id="PTHR33202">
    <property type="entry name" value="ZINC UPTAKE REGULATION PROTEIN"/>
    <property type="match status" value="1"/>
</dbReference>
<keyword evidence="7" id="KW-0479">Metal-binding</keyword>
<dbReference type="GO" id="GO:0045892">
    <property type="term" value="P:negative regulation of DNA-templated transcription"/>
    <property type="evidence" value="ECO:0007669"/>
    <property type="project" value="TreeGrafter"/>
</dbReference>
<protein>
    <recommendedName>
        <fullName evidence="11">Transcriptional repressor</fullName>
    </recommendedName>
</protein>
<evidence type="ECO:0008006" key="11">
    <source>
        <dbReference type="Google" id="ProtNLM"/>
    </source>
</evidence>
<feature type="binding site" evidence="7">
    <location>
        <position position="177"/>
    </location>
    <ligand>
        <name>Zn(2+)</name>
        <dbReference type="ChEBI" id="CHEBI:29105"/>
    </ligand>
</feature>
<keyword evidence="4" id="KW-0805">Transcription regulation</keyword>
<dbReference type="PANTHER" id="PTHR33202:SF7">
    <property type="entry name" value="FERRIC UPTAKE REGULATION PROTEIN"/>
    <property type="match status" value="1"/>
</dbReference>
<keyword evidence="5" id="KW-0238">DNA-binding</keyword>
<feature type="binding site" evidence="7">
    <location>
        <position position="174"/>
    </location>
    <ligand>
        <name>Zn(2+)</name>
        <dbReference type="ChEBI" id="CHEBI:29105"/>
    </ligand>
</feature>
<dbReference type="Gene3D" id="3.30.1490.190">
    <property type="match status" value="1"/>
</dbReference>
<comment type="caution">
    <text evidence="9">The sequence shown here is derived from an EMBL/GenBank/DDBJ whole genome shotgun (WGS) entry which is preliminary data.</text>
</comment>
<feature type="binding site" evidence="7">
    <location>
        <position position="131"/>
    </location>
    <ligand>
        <name>Zn(2+)</name>
        <dbReference type="ChEBI" id="CHEBI:29105"/>
    </ligand>
</feature>
<keyword evidence="6" id="KW-0804">Transcription</keyword>
<dbReference type="InterPro" id="IPR043135">
    <property type="entry name" value="Fur_C"/>
</dbReference>
<dbReference type="Pfam" id="PF01475">
    <property type="entry name" value="FUR"/>
    <property type="match status" value="1"/>
</dbReference>
<dbReference type="GO" id="GO:1900376">
    <property type="term" value="P:regulation of secondary metabolite biosynthetic process"/>
    <property type="evidence" value="ECO:0007669"/>
    <property type="project" value="TreeGrafter"/>
</dbReference>
<feature type="binding site" evidence="8">
    <location>
        <position position="166"/>
    </location>
    <ligand>
        <name>Fe cation</name>
        <dbReference type="ChEBI" id="CHEBI:24875"/>
    </ligand>
</feature>
<sequence>MLIRISLSMCQFHHPMLSRKCPRMLMCLALGRNNIMVQTTQSAIEHLTSLGFKSTVSRKKILSVLFDISAPITVQEILDTLALQDVSIHKTTVYREIDLLLRLGIIQELSVKPLVKHYEIACLQHHHHHICDKCGKIEEIDTKPIERSIQEVAQKASQSGLAIMSHNLEFHGLCAGCK</sequence>
<evidence type="ECO:0000256" key="3">
    <source>
        <dbReference type="ARBA" id="ARBA00022833"/>
    </source>
</evidence>
<keyword evidence="3 7" id="KW-0862">Zinc</keyword>
<evidence type="ECO:0000256" key="4">
    <source>
        <dbReference type="ARBA" id="ARBA00023015"/>
    </source>
</evidence>
<dbReference type="CDD" id="cd07153">
    <property type="entry name" value="Fur_like"/>
    <property type="match status" value="1"/>
</dbReference>
<evidence type="ECO:0000256" key="1">
    <source>
        <dbReference type="ARBA" id="ARBA00007957"/>
    </source>
</evidence>
<feature type="binding site" evidence="7">
    <location>
        <position position="134"/>
    </location>
    <ligand>
        <name>Zn(2+)</name>
        <dbReference type="ChEBI" id="CHEBI:29105"/>
    </ligand>
</feature>
<feature type="binding site" evidence="8">
    <location>
        <position position="146"/>
    </location>
    <ligand>
        <name>Fe cation</name>
        <dbReference type="ChEBI" id="CHEBI:24875"/>
    </ligand>
</feature>
<comment type="similarity">
    <text evidence="1">Belongs to the Fur family.</text>
</comment>
<dbReference type="GO" id="GO:0000976">
    <property type="term" value="F:transcription cis-regulatory region binding"/>
    <property type="evidence" value="ECO:0007669"/>
    <property type="project" value="TreeGrafter"/>
</dbReference>
<evidence type="ECO:0000256" key="6">
    <source>
        <dbReference type="ARBA" id="ARBA00023163"/>
    </source>
</evidence>
<dbReference type="Proteomes" id="UP000228920">
    <property type="component" value="Unassembled WGS sequence"/>
</dbReference>
<evidence type="ECO:0000256" key="7">
    <source>
        <dbReference type="PIRSR" id="PIRSR602481-1"/>
    </source>
</evidence>
<dbReference type="SUPFAM" id="SSF46785">
    <property type="entry name" value="Winged helix' DNA-binding domain"/>
    <property type="match status" value="1"/>
</dbReference>
<evidence type="ECO:0000256" key="8">
    <source>
        <dbReference type="PIRSR" id="PIRSR602481-2"/>
    </source>
</evidence>
<dbReference type="AlphaFoldDB" id="A0A2M7THU4"/>
<dbReference type="GO" id="GO:0008270">
    <property type="term" value="F:zinc ion binding"/>
    <property type="evidence" value="ECO:0007669"/>
    <property type="project" value="TreeGrafter"/>
</dbReference>
<dbReference type="Gene3D" id="1.10.10.10">
    <property type="entry name" value="Winged helix-like DNA-binding domain superfamily/Winged helix DNA-binding domain"/>
    <property type="match status" value="1"/>
</dbReference>
<dbReference type="InterPro" id="IPR002481">
    <property type="entry name" value="FUR"/>
</dbReference>